<feature type="compositionally biased region" description="Polar residues" evidence="1">
    <location>
        <begin position="99"/>
        <end position="108"/>
    </location>
</feature>
<proteinExistence type="predicted"/>
<feature type="compositionally biased region" description="Basic and acidic residues" evidence="1">
    <location>
        <begin position="89"/>
        <end position="98"/>
    </location>
</feature>
<accession>A0A6S7K1G1</accession>
<sequence length="108" mass="12762">MSFKKSAAKDRFPLGELAQERKKLREDCVAKNATIVQLRNDLKQVDKDIERTTKRLKRRKEKLTSLLENDDETGTRLPSKRKMTFRQKTPSEKVKSETELYQSEKYNN</sequence>
<gene>
    <name evidence="2" type="ORF">PACLA_8A028129</name>
</gene>
<organism evidence="2 3">
    <name type="scientific">Paramuricea clavata</name>
    <name type="common">Red gorgonian</name>
    <name type="synonym">Violescent sea-whip</name>
    <dbReference type="NCBI Taxonomy" id="317549"/>
    <lineage>
        <taxon>Eukaryota</taxon>
        <taxon>Metazoa</taxon>
        <taxon>Cnidaria</taxon>
        <taxon>Anthozoa</taxon>
        <taxon>Octocorallia</taxon>
        <taxon>Malacalcyonacea</taxon>
        <taxon>Plexauridae</taxon>
        <taxon>Paramuricea</taxon>
    </lineage>
</organism>
<protein>
    <submittedName>
        <fullName evidence="2">Uncharacterized protein</fullName>
    </submittedName>
</protein>
<reference evidence="2" key="1">
    <citation type="submission" date="2020-04" db="EMBL/GenBank/DDBJ databases">
        <authorList>
            <person name="Alioto T."/>
            <person name="Alioto T."/>
            <person name="Gomez Garrido J."/>
        </authorList>
    </citation>
    <scope>NUCLEOTIDE SEQUENCE</scope>
    <source>
        <strain evidence="2">A484AB</strain>
    </source>
</reference>
<evidence type="ECO:0000313" key="3">
    <source>
        <dbReference type="Proteomes" id="UP001152795"/>
    </source>
</evidence>
<dbReference type="EMBL" id="CACRXK020025058">
    <property type="protein sequence ID" value="CAB4039195.1"/>
    <property type="molecule type" value="Genomic_DNA"/>
</dbReference>
<keyword evidence="3" id="KW-1185">Reference proteome</keyword>
<comment type="caution">
    <text evidence="2">The sequence shown here is derived from an EMBL/GenBank/DDBJ whole genome shotgun (WGS) entry which is preliminary data.</text>
</comment>
<dbReference type="Proteomes" id="UP001152795">
    <property type="component" value="Unassembled WGS sequence"/>
</dbReference>
<feature type="region of interest" description="Disordered" evidence="1">
    <location>
        <begin position="67"/>
        <end position="108"/>
    </location>
</feature>
<evidence type="ECO:0000256" key="1">
    <source>
        <dbReference type="SAM" id="MobiDB-lite"/>
    </source>
</evidence>
<evidence type="ECO:0000313" key="2">
    <source>
        <dbReference type="EMBL" id="CAB4039195.1"/>
    </source>
</evidence>
<dbReference type="AlphaFoldDB" id="A0A6S7K1G1"/>
<feature type="non-terminal residue" evidence="2">
    <location>
        <position position="1"/>
    </location>
</feature>
<name>A0A6S7K1G1_PARCT</name>